<proteinExistence type="predicted"/>
<sequence>MGETLEEVRCGVNRGGFLPCPATQLPPKTRDQNRRPTKTKGGLWVALSVDAFGGWLCGLCELLHHCVNGYPHLDLDARIAVAGSWPSRAFSTKSWQTSIHAANHGPGQSRDRSRGSSQLLPAAPSSSPPDGLFKQSRESWTAVDTGWSRRTAVVRLDGLMSCQAARLTLHHGVRVGDEVGSLGRHGTLVGETSRWLDSLPMCGKAGRMTGSPDGSRPGRGLEGGNAMRLMRPPGRPLPLSFVAATQPPPSKPFGPPVPLAPSISLLKTRPSSFPKLPLFASSRRTRNSVETHPSGTLASIASIASRERTAATLVTSQPSNNPPSPP</sequence>
<protein>
    <submittedName>
        <fullName evidence="2">Uncharacterized protein</fullName>
    </submittedName>
</protein>
<dbReference type="AlphaFoldDB" id="A0A9P5HDA5"/>
<accession>A0A9P5HDA5</accession>
<name>A0A9P5HDA5_9HYPO</name>
<evidence type="ECO:0000313" key="3">
    <source>
        <dbReference type="Proteomes" id="UP000722485"/>
    </source>
</evidence>
<dbReference type="Proteomes" id="UP000722485">
    <property type="component" value="Unassembled WGS sequence"/>
</dbReference>
<feature type="region of interest" description="Disordered" evidence="1">
    <location>
        <begin position="100"/>
        <end position="135"/>
    </location>
</feature>
<organism evidence="2 3">
    <name type="scientific">Cylindrodendrum hubeiense</name>
    <dbReference type="NCBI Taxonomy" id="595255"/>
    <lineage>
        <taxon>Eukaryota</taxon>
        <taxon>Fungi</taxon>
        <taxon>Dikarya</taxon>
        <taxon>Ascomycota</taxon>
        <taxon>Pezizomycotina</taxon>
        <taxon>Sordariomycetes</taxon>
        <taxon>Hypocreomycetidae</taxon>
        <taxon>Hypocreales</taxon>
        <taxon>Nectriaceae</taxon>
        <taxon>Cylindrodendrum</taxon>
    </lineage>
</organism>
<reference evidence="2" key="1">
    <citation type="submission" date="2020-03" db="EMBL/GenBank/DDBJ databases">
        <title>Draft Genome Sequence of Cylindrodendrum hubeiense.</title>
        <authorList>
            <person name="Buettner E."/>
            <person name="Kellner H."/>
        </authorList>
    </citation>
    <scope>NUCLEOTIDE SEQUENCE</scope>
    <source>
        <strain evidence="2">IHI 201604</strain>
    </source>
</reference>
<evidence type="ECO:0000256" key="1">
    <source>
        <dbReference type="SAM" id="MobiDB-lite"/>
    </source>
</evidence>
<comment type="caution">
    <text evidence="2">The sequence shown here is derived from an EMBL/GenBank/DDBJ whole genome shotgun (WGS) entry which is preliminary data.</text>
</comment>
<keyword evidence="3" id="KW-1185">Reference proteome</keyword>
<dbReference type="EMBL" id="JAANBB010000104">
    <property type="protein sequence ID" value="KAF7550170.1"/>
    <property type="molecule type" value="Genomic_DNA"/>
</dbReference>
<evidence type="ECO:0000313" key="2">
    <source>
        <dbReference type="EMBL" id="KAF7550170.1"/>
    </source>
</evidence>
<gene>
    <name evidence="2" type="ORF">G7Z17_g5904</name>
</gene>
<feature type="compositionally biased region" description="Low complexity" evidence="1">
    <location>
        <begin position="115"/>
        <end position="129"/>
    </location>
</feature>